<dbReference type="OrthoDB" id="6353266at2"/>
<evidence type="ECO:0000313" key="2">
    <source>
        <dbReference type="EMBL" id="RJX66582.1"/>
    </source>
</evidence>
<name>A0A3A6QIA9_9VIBR</name>
<keyword evidence="3" id="KW-1185">Reference proteome</keyword>
<sequence length="266" mass="30254">MTTTNQLLASIHQGAPLFIIVDVNQYQDPLVLFKLVEGMESRPLFRDTPYRELIPYSPLLIRLNGQNQSLVDDIFHRLAGCIIESTHSLDDLNQILGEMLLAEQQSQGKVYARFFSPPMARTILQSTAMSHCWRGCSQVWLPCYRGEKWVQFERPQYNVPATLIFTQKDEQVLHAEHLTYLLAKSSAWQDIAISHVILAAQSLAQLAAIEPLSTKNMTLWSEWLAANLSVMTDASWMTLITNPISNNAKWQRAQELFNQVAENTHA</sequence>
<dbReference type="AlphaFoldDB" id="A0A3A6QIA9"/>
<gene>
    <name evidence="2" type="ORF">DZ860_19870</name>
</gene>
<accession>A0A3A6QIA9</accession>
<protein>
    <submittedName>
        <fullName evidence="2">DUF4123 domain-containing protein</fullName>
    </submittedName>
</protein>
<dbReference type="Pfam" id="PF13503">
    <property type="entry name" value="DUF4123"/>
    <property type="match status" value="1"/>
</dbReference>
<comment type="caution">
    <text evidence="2">The sequence shown here is derived from an EMBL/GenBank/DDBJ whole genome shotgun (WGS) entry which is preliminary data.</text>
</comment>
<proteinExistence type="predicted"/>
<feature type="domain" description="DUF4123" evidence="1">
    <location>
        <begin position="17"/>
        <end position="126"/>
    </location>
</feature>
<dbReference type="Proteomes" id="UP000273252">
    <property type="component" value="Unassembled WGS sequence"/>
</dbReference>
<evidence type="ECO:0000259" key="1">
    <source>
        <dbReference type="Pfam" id="PF13503"/>
    </source>
</evidence>
<reference evidence="2 3" key="1">
    <citation type="submission" date="2018-08" db="EMBL/GenBank/DDBJ databases">
        <title>Vibrio isolated from the Eastern China Marginal Seas.</title>
        <authorList>
            <person name="Li Y."/>
        </authorList>
    </citation>
    <scope>NUCLEOTIDE SEQUENCE [LARGE SCALE GENOMIC DNA]</scope>
    <source>
        <strain evidence="2 3">BEI233</strain>
    </source>
</reference>
<organism evidence="2 3">
    <name type="scientific">Vibrio sinensis</name>
    <dbReference type="NCBI Taxonomy" id="2302434"/>
    <lineage>
        <taxon>Bacteria</taxon>
        <taxon>Pseudomonadati</taxon>
        <taxon>Pseudomonadota</taxon>
        <taxon>Gammaproteobacteria</taxon>
        <taxon>Vibrionales</taxon>
        <taxon>Vibrionaceae</taxon>
        <taxon>Vibrio</taxon>
    </lineage>
</organism>
<evidence type="ECO:0000313" key="3">
    <source>
        <dbReference type="Proteomes" id="UP000273252"/>
    </source>
</evidence>
<dbReference type="EMBL" id="QVMU01000027">
    <property type="protein sequence ID" value="RJX66582.1"/>
    <property type="molecule type" value="Genomic_DNA"/>
</dbReference>
<dbReference type="InterPro" id="IPR025391">
    <property type="entry name" value="DUF4123"/>
</dbReference>